<accession>A0A8H2W0J0</accession>
<feature type="compositionally biased region" description="Basic and acidic residues" evidence="1">
    <location>
        <begin position="257"/>
        <end position="273"/>
    </location>
</feature>
<dbReference type="EMBL" id="CAJHIA010000030">
    <property type="protein sequence ID" value="CAD6448424.1"/>
    <property type="molecule type" value="Genomic_DNA"/>
</dbReference>
<evidence type="ECO:0000256" key="1">
    <source>
        <dbReference type="SAM" id="MobiDB-lite"/>
    </source>
</evidence>
<organism evidence="2 3">
    <name type="scientific">Sclerotinia trifoliorum</name>
    <dbReference type="NCBI Taxonomy" id="28548"/>
    <lineage>
        <taxon>Eukaryota</taxon>
        <taxon>Fungi</taxon>
        <taxon>Dikarya</taxon>
        <taxon>Ascomycota</taxon>
        <taxon>Pezizomycotina</taxon>
        <taxon>Leotiomycetes</taxon>
        <taxon>Helotiales</taxon>
        <taxon>Sclerotiniaceae</taxon>
        <taxon>Sclerotinia</taxon>
    </lineage>
</organism>
<sequence>MAGVHEDHRTHLHQVASSNLPTISRKSWEYYVAILQPGIPLKKCEHGDFLWMKVNRMVTIDKILKLHFERTGRNSILMDGGGGLTTDTRVRDIPYLGLGVYALWEIVKVERWWEYKVRPTDINESSGVMEESKHAGSRGRRFGPVLAIENLSLMGKEGYRERMQNTSVKGAAIVNKEEQRWSWEAMVPLTNLHGASIGSRSRGGRFKDSMASVSKLMTEKEKAMEPSTSTKIPPIEINEEIRGSERSKLSNNLKSQSTKEERGQTIRRCRTDLENGSDASAKRRRTKLDSELELVG</sequence>
<comment type="caution">
    <text evidence="2">The sequence shown here is derived from an EMBL/GenBank/DDBJ whole genome shotgun (WGS) entry which is preliminary data.</text>
</comment>
<dbReference type="AlphaFoldDB" id="A0A8H2W0J0"/>
<dbReference type="Proteomes" id="UP000624404">
    <property type="component" value="Unassembled WGS sequence"/>
</dbReference>
<gene>
    <name evidence="2" type="ORF">SCLTRI_LOCUS8216</name>
</gene>
<keyword evidence="3" id="KW-1185">Reference proteome</keyword>
<reference evidence="2" key="1">
    <citation type="submission" date="2020-10" db="EMBL/GenBank/DDBJ databases">
        <authorList>
            <person name="Kusch S."/>
        </authorList>
    </citation>
    <scope>NUCLEOTIDE SEQUENCE</scope>
    <source>
        <strain evidence="2">SwB9</strain>
    </source>
</reference>
<evidence type="ECO:0000313" key="2">
    <source>
        <dbReference type="EMBL" id="CAD6448424.1"/>
    </source>
</evidence>
<dbReference type="OrthoDB" id="3560183at2759"/>
<feature type="region of interest" description="Disordered" evidence="1">
    <location>
        <begin position="241"/>
        <end position="296"/>
    </location>
</feature>
<name>A0A8H2W0J0_9HELO</name>
<evidence type="ECO:0000313" key="3">
    <source>
        <dbReference type="Proteomes" id="UP000624404"/>
    </source>
</evidence>
<proteinExistence type="predicted"/>
<protein>
    <submittedName>
        <fullName evidence="2">6ad3d9e0-b5ff-42fa-b73b-303fb28c0da8</fullName>
    </submittedName>
</protein>